<keyword evidence="3" id="KW-1185">Reference proteome</keyword>
<dbReference type="SMART" id="SM00530">
    <property type="entry name" value="HTH_XRE"/>
    <property type="match status" value="1"/>
</dbReference>
<evidence type="ECO:0000313" key="3">
    <source>
        <dbReference type="Proteomes" id="UP001646157"/>
    </source>
</evidence>
<accession>A0ABS2NDH2</accession>
<feature type="domain" description="HTH cro/C1-type" evidence="1">
    <location>
        <begin position="5"/>
        <end position="59"/>
    </location>
</feature>
<dbReference type="CDD" id="cd00093">
    <property type="entry name" value="HTH_XRE"/>
    <property type="match status" value="1"/>
</dbReference>
<keyword evidence="2" id="KW-0238">DNA-binding</keyword>
<name>A0ABS2NDH2_9BACI</name>
<dbReference type="SUPFAM" id="SSF47413">
    <property type="entry name" value="lambda repressor-like DNA-binding domains"/>
    <property type="match status" value="1"/>
</dbReference>
<proteinExistence type="predicted"/>
<evidence type="ECO:0000259" key="1">
    <source>
        <dbReference type="PROSITE" id="PS50943"/>
    </source>
</evidence>
<reference evidence="2 3" key="1">
    <citation type="submission" date="2021-01" db="EMBL/GenBank/DDBJ databases">
        <title>Genomic Encyclopedia of Type Strains, Phase IV (KMG-IV): sequencing the most valuable type-strain genomes for metagenomic binning, comparative biology and taxonomic classification.</title>
        <authorList>
            <person name="Goeker M."/>
        </authorList>
    </citation>
    <scope>NUCLEOTIDE SEQUENCE [LARGE SCALE GENOMIC DNA]</scope>
    <source>
        <strain evidence="2 3">DSM 24834</strain>
    </source>
</reference>
<dbReference type="EMBL" id="JAFBDZ010000002">
    <property type="protein sequence ID" value="MBM7585864.1"/>
    <property type="molecule type" value="Genomic_DNA"/>
</dbReference>
<dbReference type="Proteomes" id="UP001646157">
    <property type="component" value="Unassembled WGS sequence"/>
</dbReference>
<evidence type="ECO:0000313" key="2">
    <source>
        <dbReference type="EMBL" id="MBM7585864.1"/>
    </source>
</evidence>
<protein>
    <submittedName>
        <fullName evidence="2">DNA-binding XRE family transcriptional regulator</fullName>
    </submittedName>
</protein>
<sequence length="75" mass="8464">MENKIKQYLIENGIKQNFIAEKVNISSGAISLIVRGKSIPELPTAIRLARALNTTVEDLWGDYVDHEVMDFDKDS</sequence>
<dbReference type="InterPro" id="IPR001387">
    <property type="entry name" value="Cro/C1-type_HTH"/>
</dbReference>
<organism evidence="2 3">
    <name type="scientific">Rossellomorea pakistanensis</name>
    <dbReference type="NCBI Taxonomy" id="992288"/>
    <lineage>
        <taxon>Bacteria</taxon>
        <taxon>Bacillati</taxon>
        <taxon>Bacillota</taxon>
        <taxon>Bacilli</taxon>
        <taxon>Bacillales</taxon>
        <taxon>Bacillaceae</taxon>
        <taxon>Rossellomorea</taxon>
    </lineage>
</organism>
<dbReference type="GO" id="GO:0003677">
    <property type="term" value="F:DNA binding"/>
    <property type="evidence" value="ECO:0007669"/>
    <property type="project" value="UniProtKB-KW"/>
</dbReference>
<comment type="caution">
    <text evidence="2">The sequence shown here is derived from an EMBL/GenBank/DDBJ whole genome shotgun (WGS) entry which is preliminary data.</text>
</comment>
<dbReference type="PROSITE" id="PS50943">
    <property type="entry name" value="HTH_CROC1"/>
    <property type="match status" value="1"/>
</dbReference>
<gene>
    <name evidence="2" type="ORF">JOC86_002406</name>
</gene>
<dbReference type="Gene3D" id="1.10.260.40">
    <property type="entry name" value="lambda repressor-like DNA-binding domains"/>
    <property type="match status" value="1"/>
</dbReference>
<dbReference type="Pfam" id="PF01381">
    <property type="entry name" value="HTH_3"/>
    <property type="match status" value="1"/>
</dbReference>
<dbReference type="InterPro" id="IPR010982">
    <property type="entry name" value="Lambda_DNA-bd_dom_sf"/>
</dbReference>